<sequence length="164" mass="18529">MRNIPRVFLPKRPAAITSLELTWEQAPGVDPTKLDACDIDMLLAALTALPGLRHLILTLPWRGGNWDHKPVELDAFDSEKSLLAWHDLFVNERLRLERFTCSLNSEGSDEPTDEAEHKNKHTCTRTVRMNETDENDLVILNNDNVTTPNPPAEFDKGKPVLDHG</sequence>
<evidence type="ECO:0000256" key="1">
    <source>
        <dbReference type="SAM" id="MobiDB-lite"/>
    </source>
</evidence>
<evidence type="ECO:0000313" key="3">
    <source>
        <dbReference type="Proteomes" id="UP000267145"/>
    </source>
</evidence>
<dbReference type="Proteomes" id="UP000267145">
    <property type="component" value="Unassembled WGS sequence"/>
</dbReference>
<name>A0A3M9Y131_9PEZI</name>
<feature type="region of interest" description="Disordered" evidence="1">
    <location>
        <begin position="141"/>
        <end position="164"/>
    </location>
</feature>
<dbReference type="EMBL" id="RBVV01000133">
    <property type="protein sequence ID" value="RNJ53606.1"/>
    <property type="molecule type" value="Genomic_DNA"/>
</dbReference>
<feature type="compositionally biased region" description="Basic and acidic residues" evidence="1">
    <location>
        <begin position="153"/>
        <end position="164"/>
    </location>
</feature>
<evidence type="ECO:0000313" key="2">
    <source>
        <dbReference type="EMBL" id="RNJ53606.1"/>
    </source>
</evidence>
<keyword evidence="3" id="KW-1185">Reference proteome</keyword>
<dbReference type="GeneID" id="39605306"/>
<proteinExistence type="predicted"/>
<reference evidence="2 3" key="1">
    <citation type="submission" date="2018-10" db="EMBL/GenBank/DDBJ databases">
        <title>Genome sequence of Verticillium nonalfalfae VnAa140.</title>
        <authorList>
            <person name="Stajich J.E."/>
            <person name="Kasson M.T."/>
        </authorList>
    </citation>
    <scope>NUCLEOTIDE SEQUENCE [LARGE SCALE GENOMIC DNA]</scope>
    <source>
        <strain evidence="2 3">VnAa140</strain>
    </source>
</reference>
<dbReference type="RefSeq" id="XP_028491764.1">
    <property type="nucleotide sequence ID" value="XM_028635841.1"/>
</dbReference>
<protein>
    <submittedName>
        <fullName evidence="2">Uncharacterized protein</fullName>
    </submittedName>
</protein>
<accession>A0A3M9Y131</accession>
<organism evidence="2 3">
    <name type="scientific">Verticillium nonalfalfae</name>
    <dbReference type="NCBI Taxonomy" id="1051616"/>
    <lineage>
        <taxon>Eukaryota</taxon>
        <taxon>Fungi</taxon>
        <taxon>Dikarya</taxon>
        <taxon>Ascomycota</taxon>
        <taxon>Pezizomycotina</taxon>
        <taxon>Sordariomycetes</taxon>
        <taxon>Hypocreomycetidae</taxon>
        <taxon>Glomerellales</taxon>
        <taxon>Plectosphaerellaceae</taxon>
        <taxon>Verticillium</taxon>
    </lineage>
</organism>
<comment type="caution">
    <text evidence="2">The sequence shown here is derived from an EMBL/GenBank/DDBJ whole genome shotgun (WGS) entry which is preliminary data.</text>
</comment>
<gene>
    <name evidence="2" type="ORF">D7B24_001617</name>
</gene>
<dbReference type="AlphaFoldDB" id="A0A3M9Y131"/>